<dbReference type="FunFam" id="3.30.70.100:FF:000008">
    <property type="entry name" value="Copper transport protein ATOX1"/>
    <property type="match status" value="1"/>
</dbReference>
<keyword evidence="2" id="KW-0479">Metal-binding</keyword>
<evidence type="ECO:0000259" key="8">
    <source>
        <dbReference type="PROSITE" id="PS50846"/>
    </source>
</evidence>
<keyword evidence="1" id="KW-0813">Transport</keyword>
<dbReference type="GO" id="GO:0005829">
    <property type="term" value="C:cytosol"/>
    <property type="evidence" value="ECO:0007669"/>
    <property type="project" value="TreeGrafter"/>
</dbReference>
<protein>
    <submittedName>
        <fullName evidence="9">LAME_0G02542g1_1</fullName>
    </submittedName>
</protein>
<evidence type="ECO:0000256" key="3">
    <source>
        <dbReference type="ARBA" id="ARBA00022796"/>
    </source>
</evidence>
<dbReference type="GO" id="GO:0006825">
    <property type="term" value="P:copper ion transport"/>
    <property type="evidence" value="ECO:0007669"/>
    <property type="project" value="UniProtKB-KW"/>
</dbReference>
<evidence type="ECO:0000256" key="1">
    <source>
        <dbReference type="ARBA" id="ARBA00022448"/>
    </source>
</evidence>
<keyword evidence="3" id="KW-0187">Copper transport</keyword>
<dbReference type="AlphaFoldDB" id="A0A1G4K623"/>
<dbReference type="OrthoDB" id="689350at2759"/>
<reference evidence="10" key="1">
    <citation type="submission" date="2016-03" db="EMBL/GenBank/DDBJ databases">
        <authorList>
            <person name="Devillers Hugo."/>
        </authorList>
    </citation>
    <scope>NUCLEOTIDE SEQUENCE [LARGE SCALE GENOMIC DNA]</scope>
</reference>
<gene>
    <name evidence="9" type="ORF">LAME_0G02542G</name>
</gene>
<name>A0A1G4K623_9SACH</name>
<dbReference type="SUPFAM" id="SSF55008">
    <property type="entry name" value="HMA, heavy metal-associated domain"/>
    <property type="match status" value="1"/>
</dbReference>
<dbReference type="Proteomes" id="UP000191144">
    <property type="component" value="Chromosome G"/>
</dbReference>
<evidence type="ECO:0000313" key="10">
    <source>
        <dbReference type="Proteomes" id="UP000191144"/>
    </source>
</evidence>
<comment type="similarity">
    <text evidence="7">Belongs to the ATX1 family.</text>
</comment>
<dbReference type="InterPro" id="IPR036163">
    <property type="entry name" value="HMA_dom_sf"/>
</dbReference>
<sequence>MSDAQHYHFDVVMTCEGCSNAVNRVLTRLQPDVSNIEISLEKQTVDVVSVLPLEIVLEKIKKTGKQVKNAEVL</sequence>
<dbReference type="PANTHER" id="PTHR46365">
    <property type="entry name" value="COPPER TRANSPORT PROTEIN ATOX1"/>
    <property type="match status" value="1"/>
</dbReference>
<dbReference type="GO" id="GO:0046872">
    <property type="term" value="F:metal ion binding"/>
    <property type="evidence" value="ECO:0007669"/>
    <property type="project" value="UniProtKB-KW"/>
</dbReference>
<keyword evidence="6" id="KW-0143">Chaperone</keyword>
<evidence type="ECO:0000313" key="9">
    <source>
        <dbReference type="EMBL" id="SCU99278.1"/>
    </source>
</evidence>
<dbReference type="PROSITE" id="PS50846">
    <property type="entry name" value="HMA_2"/>
    <property type="match status" value="1"/>
</dbReference>
<dbReference type="EMBL" id="LT598484">
    <property type="protein sequence ID" value="SCU99278.1"/>
    <property type="molecule type" value="Genomic_DNA"/>
</dbReference>
<proteinExistence type="inferred from homology"/>
<dbReference type="InterPro" id="IPR006121">
    <property type="entry name" value="HMA_dom"/>
</dbReference>
<evidence type="ECO:0000256" key="2">
    <source>
        <dbReference type="ARBA" id="ARBA00022723"/>
    </source>
</evidence>
<evidence type="ECO:0000256" key="6">
    <source>
        <dbReference type="ARBA" id="ARBA00023186"/>
    </source>
</evidence>
<organism evidence="9 10">
    <name type="scientific">Lachancea meyersii CBS 8951</name>
    <dbReference type="NCBI Taxonomy" id="1266667"/>
    <lineage>
        <taxon>Eukaryota</taxon>
        <taxon>Fungi</taxon>
        <taxon>Dikarya</taxon>
        <taxon>Ascomycota</taxon>
        <taxon>Saccharomycotina</taxon>
        <taxon>Saccharomycetes</taxon>
        <taxon>Saccharomycetales</taxon>
        <taxon>Saccharomycetaceae</taxon>
        <taxon>Lachancea</taxon>
    </lineage>
</organism>
<dbReference type="CDD" id="cd00371">
    <property type="entry name" value="HMA"/>
    <property type="match status" value="1"/>
</dbReference>
<accession>A0A1G4K623</accession>
<keyword evidence="4" id="KW-0186">Copper</keyword>
<evidence type="ECO:0000256" key="4">
    <source>
        <dbReference type="ARBA" id="ARBA00023008"/>
    </source>
</evidence>
<feature type="domain" description="HMA" evidence="8">
    <location>
        <begin position="4"/>
        <end position="68"/>
    </location>
</feature>
<evidence type="ECO:0000256" key="5">
    <source>
        <dbReference type="ARBA" id="ARBA00023065"/>
    </source>
</evidence>
<dbReference type="PANTHER" id="PTHR46365:SF1">
    <property type="entry name" value="COPPER TRANSPORT PROTEIN ATOX1"/>
    <property type="match status" value="1"/>
</dbReference>
<keyword evidence="10" id="KW-1185">Reference proteome</keyword>
<dbReference type="Pfam" id="PF00403">
    <property type="entry name" value="HMA"/>
    <property type="match status" value="1"/>
</dbReference>
<dbReference type="InterPro" id="IPR051881">
    <property type="entry name" value="Copper_transport_ATOX1-like"/>
</dbReference>
<dbReference type="Gene3D" id="3.30.70.100">
    <property type="match status" value="1"/>
</dbReference>
<dbReference type="GO" id="GO:0016531">
    <property type="term" value="F:copper chaperone activity"/>
    <property type="evidence" value="ECO:0007669"/>
    <property type="project" value="TreeGrafter"/>
</dbReference>
<evidence type="ECO:0000256" key="7">
    <source>
        <dbReference type="ARBA" id="ARBA00038171"/>
    </source>
</evidence>
<keyword evidence="5" id="KW-0406">Ion transport</keyword>